<evidence type="ECO:0000313" key="4">
    <source>
        <dbReference type="Proteomes" id="UP000001555"/>
    </source>
</evidence>
<dbReference type="HOGENOM" id="CLU_023599_0_0_1"/>
<dbReference type="SUPFAM" id="SSF52047">
    <property type="entry name" value="RNI-like"/>
    <property type="match status" value="2"/>
</dbReference>
<dbReference type="VEuPathDB" id="VectorBase:ISCW009774"/>
<gene>
    <name evidence="2" type="ORF">IscW_ISCW009774</name>
</gene>
<protein>
    <submittedName>
        <fullName evidence="2 3">Uncharacterized protein</fullName>
    </submittedName>
</protein>
<dbReference type="Gene3D" id="3.80.10.10">
    <property type="entry name" value="Ribonuclease Inhibitor"/>
    <property type="match status" value="2"/>
</dbReference>
<proteinExistence type="evidence at protein level"/>
<dbReference type="AlphaFoldDB" id="B7PZG1"/>
<keyword evidence="5" id="KW-1267">Proteomics identification</keyword>
<organism>
    <name type="scientific">Ixodes scapularis</name>
    <name type="common">Black-legged tick</name>
    <name type="synonym">Deer tick</name>
    <dbReference type="NCBI Taxonomy" id="6945"/>
    <lineage>
        <taxon>Eukaryota</taxon>
        <taxon>Metazoa</taxon>
        <taxon>Ecdysozoa</taxon>
        <taxon>Arthropoda</taxon>
        <taxon>Chelicerata</taxon>
        <taxon>Arachnida</taxon>
        <taxon>Acari</taxon>
        <taxon>Parasitiformes</taxon>
        <taxon>Ixodida</taxon>
        <taxon>Ixodoidea</taxon>
        <taxon>Ixodidae</taxon>
        <taxon>Ixodinae</taxon>
        <taxon>Ixodes</taxon>
    </lineage>
</organism>
<dbReference type="InterPro" id="IPR032675">
    <property type="entry name" value="LRR_dom_sf"/>
</dbReference>
<evidence type="ECO:0007829" key="5">
    <source>
        <dbReference type="PeptideAtlas" id="B7PZG1"/>
    </source>
</evidence>
<evidence type="ECO:0000256" key="1">
    <source>
        <dbReference type="ARBA" id="ARBA00022737"/>
    </source>
</evidence>
<accession>B7PZG1</accession>
<dbReference type="InParanoid" id="B7PZG1"/>
<dbReference type="OrthoDB" id="6497477at2759"/>
<evidence type="ECO:0000313" key="2">
    <source>
        <dbReference type="EMBL" id="EEC11983.1"/>
    </source>
</evidence>
<dbReference type="EMBL" id="DS825789">
    <property type="protein sequence ID" value="EEC11983.1"/>
    <property type="molecule type" value="Genomic_DNA"/>
</dbReference>
<evidence type="ECO:0000313" key="3">
    <source>
        <dbReference type="EnsemblMetazoa" id="ISCW009774-PA"/>
    </source>
</evidence>
<dbReference type="PANTHER" id="PTHR24111">
    <property type="entry name" value="LEUCINE-RICH REPEAT-CONTAINING PROTEIN 34"/>
    <property type="match status" value="1"/>
</dbReference>
<sequence length="756" mass="85881">MARKGQKLQAYAEHLFQRCPGLSTLKQIESSMRYTKSIVSGKKIDHDLPCTGGDDKLCHIFDNLTVWNEFLWILDAQLQEVKPGVLGVVCLRGYYWAPVYSNLPRRHACMLLHWLLMVHPCVKVLELRETFLDKYPALFCDALRMSSGLRRLKLSKYYVDRNVIMDVVDAIGSMKHLEELEFTRTWISKDALTRLFAHLRRMPSFRSFSYHRVQIRAPKSELLLRNLRSCENITVLLLDTFSLIPGDSQVLAEHLVQDCTLRELTINSDHSYKMEPIFRALGDNQSLRKLHILDCSPTVLETLSLVESMCKNATLEHLLMEGSFRSSSPMEPLAELVEKNKGLKELALPCTVRCITPFADAIRKNEVMQKLSLGSCKMAADEVQAFLNALAANSSLQHVAMGSVRANLVADFSKALQETETEERVTFETNFENAEQCRDILNTCKNLTNVSFSMAEDDDTAVLHDIFNLLTRCHRIAKLVVRLHKIDDASASALARFLSSTKTLKNLSLCFNTTESTFSIILDGLCRNRSVSSLYLKPCLFEEPEIELFTTLFKASKTLNRLTLDSSTAETEHDEELNDTSLDILVGLAKCIPLSLTVLEVKILEHRDFEEDMFVVRDTMRRNLSLVQRAAQFVAGVRNKQSAHAFERVHRSEALVTKVQEQAQVTYAEAREKVRDSLRDLDINFLAVVGVVKREVVCVGESLGQLTLDKIGVDMWVRIRSYLKVPDVLDEPVAECSKAPAKRRYVRKRKLQEPAT</sequence>
<keyword evidence="4" id="KW-1185">Reference proteome</keyword>
<dbReference type="VEuPathDB" id="VectorBase:ISCI009774"/>
<dbReference type="EMBL" id="ABJB010246247">
    <property type="status" value="NOT_ANNOTATED_CDS"/>
    <property type="molecule type" value="Genomic_DNA"/>
</dbReference>
<dbReference type="VEuPathDB" id="VectorBase:ISCP_010298"/>
<dbReference type="EnsemblMetazoa" id="ISCW009774-RA">
    <property type="protein sequence ID" value="ISCW009774-PA"/>
    <property type="gene ID" value="ISCW009774"/>
</dbReference>
<dbReference type="PaxDb" id="6945-B7PZG1"/>
<dbReference type="Proteomes" id="UP000001555">
    <property type="component" value="Unassembled WGS sequence"/>
</dbReference>
<keyword evidence="1" id="KW-0677">Repeat</keyword>
<dbReference type="InterPro" id="IPR052201">
    <property type="entry name" value="LRR-containing_regulator"/>
</dbReference>
<reference evidence="2 4" key="1">
    <citation type="submission" date="2008-03" db="EMBL/GenBank/DDBJ databases">
        <title>Annotation of Ixodes scapularis.</title>
        <authorList>
            <consortium name="Ixodes scapularis Genome Project Consortium"/>
            <person name="Caler E."/>
            <person name="Hannick L.I."/>
            <person name="Bidwell S."/>
            <person name="Joardar V."/>
            <person name="Thiagarajan M."/>
            <person name="Amedeo P."/>
            <person name="Galinsky K.J."/>
            <person name="Schobel S."/>
            <person name="Inman J."/>
            <person name="Hostetler J."/>
            <person name="Miller J."/>
            <person name="Hammond M."/>
            <person name="Megy K."/>
            <person name="Lawson D."/>
            <person name="Kodira C."/>
            <person name="Sutton G."/>
            <person name="Meyer J."/>
            <person name="Hill C.A."/>
            <person name="Birren B."/>
            <person name="Nene V."/>
            <person name="Collins F."/>
            <person name="Alarcon-Chaidez F."/>
            <person name="Wikel S."/>
            <person name="Strausberg R."/>
        </authorList>
    </citation>
    <scope>NUCLEOTIDE SEQUENCE [LARGE SCALE GENOMIC DNA]</scope>
    <source>
        <strain evidence="4">Wikel</strain>
        <strain evidence="2">Wikel colony</strain>
    </source>
</reference>
<reference evidence="3" key="2">
    <citation type="submission" date="2020-05" db="UniProtKB">
        <authorList>
            <consortium name="EnsemblMetazoa"/>
        </authorList>
    </citation>
    <scope>IDENTIFICATION</scope>
    <source>
        <strain evidence="3">wikel</strain>
    </source>
</reference>
<name>B7PZG1_IXOSC</name>
<dbReference type="PANTHER" id="PTHR24111:SF3">
    <property type="entry name" value="LEUCINE-RICH REPEAT-CONTAINING PROTEIN 73"/>
    <property type="match status" value="1"/>
</dbReference>